<comment type="caution">
    <text evidence="1">The sequence shown here is derived from an EMBL/GenBank/DDBJ whole genome shotgun (WGS) entry which is preliminary data.</text>
</comment>
<organism evidence="1 2">
    <name type="scientific">Hoeflea algicola</name>
    <dbReference type="NCBI Taxonomy" id="2983763"/>
    <lineage>
        <taxon>Bacteria</taxon>
        <taxon>Pseudomonadati</taxon>
        <taxon>Pseudomonadota</taxon>
        <taxon>Alphaproteobacteria</taxon>
        <taxon>Hyphomicrobiales</taxon>
        <taxon>Rhizobiaceae</taxon>
        <taxon>Hoeflea</taxon>
    </lineage>
</organism>
<gene>
    <name evidence="1" type="ORF">OEG84_08540</name>
</gene>
<evidence type="ECO:0000313" key="2">
    <source>
        <dbReference type="Proteomes" id="UP001073227"/>
    </source>
</evidence>
<sequence length="62" mass="7271">MFELSSIARLARQWRAERNRRAMERQLYALPLELQKDIGWRASARQYAPDSRISKIPGCPLV</sequence>
<protein>
    <recommendedName>
        <fullName evidence="3">DUF1127 domain-containing protein</fullName>
    </recommendedName>
</protein>
<name>A0ABT3Z7K7_9HYPH</name>
<accession>A0ABT3Z7K7</accession>
<dbReference type="EMBL" id="JAOVZR010000001">
    <property type="protein sequence ID" value="MCY0147761.1"/>
    <property type="molecule type" value="Genomic_DNA"/>
</dbReference>
<evidence type="ECO:0000313" key="1">
    <source>
        <dbReference type="EMBL" id="MCY0147761.1"/>
    </source>
</evidence>
<keyword evidence="2" id="KW-1185">Reference proteome</keyword>
<reference evidence="1" key="1">
    <citation type="submission" date="2022-10" db="EMBL/GenBank/DDBJ databases">
        <title>Hoeflea sp. G2-23, isolated from marine algae.</title>
        <authorList>
            <person name="Kristyanto S."/>
            <person name="Kim J.M."/>
            <person name="Jeon C.O."/>
        </authorList>
    </citation>
    <scope>NUCLEOTIDE SEQUENCE</scope>
    <source>
        <strain evidence="1">G2-23</strain>
    </source>
</reference>
<dbReference type="Proteomes" id="UP001073227">
    <property type="component" value="Unassembled WGS sequence"/>
</dbReference>
<evidence type="ECO:0008006" key="3">
    <source>
        <dbReference type="Google" id="ProtNLM"/>
    </source>
</evidence>
<dbReference type="RefSeq" id="WP_267653358.1">
    <property type="nucleotide sequence ID" value="NZ_JAOVZR010000001.1"/>
</dbReference>
<proteinExistence type="predicted"/>